<gene>
    <name evidence="2" type="ORF">SLEP1_g3043</name>
</gene>
<sequence>MPEIALLLSPTLPLLFLQKSQRAQAGNFWDFYHFCAAVPEMKDMRFSVVLSRGSGCLGVISEDDAIGKMAGEAGDQMRRKSGILKSGDGWRKEEFFCVVASLFRIPSCVRLGLIFFFF</sequence>
<dbReference type="EMBL" id="BPVZ01000003">
    <property type="protein sequence ID" value="GKU88825.1"/>
    <property type="molecule type" value="Genomic_DNA"/>
</dbReference>
<evidence type="ECO:0000313" key="2">
    <source>
        <dbReference type="EMBL" id="GKU88825.1"/>
    </source>
</evidence>
<reference evidence="2 3" key="1">
    <citation type="journal article" date="2021" name="Commun. Biol.">
        <title>The genome of Shorea leprosula (Dipterocarpaceae) highlights the ecological relevance of drought in aseasonal tropical rainforests.</title>
        <authorList>
            <person name="Ng K.K.S."/>
            <person name="Kobayashi M.J."/>
            <person name="Fawcett J.A."/>
            <person name="Hatakeyama M."/>
            <person name="Paape T."/>
            <person name="Ng C.H."/>
            <person name="Ang C.C."/>
            <person name="Tnah L.H."/>
            <person name="Lee C.T."/>
            <person name="Nishiyama T."/>
            <person name="Sese J."/>
            <person name="O'Brien M.J."/>
            <person name="Copetti D."/>
            <person name="Mohd Noor M.I."/>
            <person name="Ong R.C."/>
            <person name="Putra M."/>
            <person name="Sireger I.Z."/>
            <person name="Indrioko S."/>
            <person name="Kosugi Y."/>
            <person name="Izuno A."/>
            <person name="Isagi Y."/>
            <person name="Lee S.L."/>
            <person name="Shimizu K.K."/>
        </authorList>
    </citation>
    <scope>NUCLEOTIDE SEQUENCE [LARGE SCALE GENOMIC DNA]</scope>
    <source>
        <strain evidence="2">214</strain>
    </source>
</reference>
<feature type="signal peptide" evidence="1">
    <location>
        <begin position="1"/>
        <end position="25"/>
    </location>
</feature>
<feature type="chain" id="PRO_5043652342" evidence="1">
    <location>
        <begin position="26"/>
        <end position="118"/>
    </location>
</feature>
<proteinExistence type="predicted"/>
<protein>
    <submittedName>
        <fullName evidence="2">Uncharacterized protein</fullName>
    </submittedName>
</protein>
<dbReference type="Proteomes" id="UP001054252">
    <property type="component" value="Unassembled WGS sequence"/>
</dbReference>
<comment type="caution">
    <text evidence="2">The sequence shown here is derived from an EMBL/GenBank/DDBJ whole genome shotgun (WGS) entry which is preliminary data.</text>
</comment>
<accession>A0AAV5HUY7</accession>
<name>A0AAV5HUY7_9ROSI</name>
<keyword evidence="3" id="KW-1185">Reference proteome</keyword>
<dbReference type="AlphaFoldDB" id="A0AAV5HUY7"/>
<organism evidence="2 3">
    <name type="scientific">Rubroshorea leprosula</name>
    <dbReference type="NCBI Taxonomy" id="152421"/>
    <lineage>
        <taxon>Eukaryota</taxon>
        <taxon>Viridiplantae</taxon>
        <taxon>Streptophyta</taxon>
        <taxon>Embryophyta</taxon>
        <taxon>Tracheophyta</taxon>
        <taxon>Spermatophyta</taxon>
        <taxon>Magnoliopsida</taxon>
        <taxon>eudicotyledons</taxon>
        <taxon>Gunneridae</taxon>
        <taxon>Pentapetalae</taxon>
        <taxon>rosids</taxon>
        <taxon>malvids</taxon>
        <taxon>Malvales</taxon>
        <taxon>Dipterocarpaceae</taxon>
        <taxon>Rubroshorea</taxon>
    </lineage>
</organism>
<keyword evidence="1" id="KW-0732">Signal</keyword>
<evidence type="ECO:0000256" key="1">
    <source>
        <dbReference type="SAM" id="SignalP"/>
    </source>
</evidence>
<evidence type="ECO:0000313" key="3">
    <source>
        <dbReference type="Proteomes" id="UP001054252"/>
    </source>
</evidence>